<keyword evidence="8" id="KW-1185">Reference proteome</keyword>
<dbReference type="PANTHER" id="PTHR22946:SF9">
    <property type="entry name" value="POLYKETIDE TRANSFERASE AF380"/>
    <property type="match status" value="1"/>
</dbReference>
<evidence type="ECO:0000313" key="5">
    <source>
        <dbReference type="EMBL" id="GFE27081.1"/>
    </source>
</evidence>
<dbReference type="EMBL" id="BLIP01000003">
    <property type="protein sequence ID" value="GFE27081.1"/>
    <property type="molecule type" value="Genomic_DNA"/>
</dbReference>
<feature type="region of interest" description="Disordered" evidence="3">
    <location>
        <begin position="31"/>
        <end position="53"/>
    </location>
</feature>
<evidence type="ECO:0000256" key="4">
    <source>
        <dbReference type="SAM" id="SignalP"/>
    </source>
</evidence>
<organism evidence="5 7">
    <name type="scientific">Streptomyces nigrescens</name>
    <dbReference type="NCBI Taxonomy" id="1920"/>
    <lineage>
        <taxon>Bacteria</taxon>
        <taxon>Bacillati</taxon>
        <taxon>Actinomycetota</taxon>
        <taxon>Actinomycetes</taxon>
        <taxon>Kitasatosporales</taxon>
        <taxon>Streptomycetaceae</taxon>
        <taxon>Streptomyces</taxon>
    </lineage>
</organism>
<feature type="signal peptide" evidence="4">
    <location>
        <begin position="1"/>
        <end position="31"/>
    </location>
</feature>
<reference evidence="5 7" key="1">
    <citation type="submission" date="2019-12" db="EMBL/GenBank/DDBJ databases">
        <title>Whole genome shotgun sequence of Streptomyces libani subsp. libani NBRC 13452.</title>
        <authorList>
            <person name="Ichikawa N."/>
            <person name="Kimura A."/>
            <person name="Kitahashi Y."/>
            <person name="Komaki H."/>
            <person name="Tamura T."/>
        </authorList>
    </citation>
    <scope>NUCLEOTIDE SEQUENCE [LARGE SCALE GENOMIC DNA]</scope>
    <source>
        <strain evidence="5 7">NBRC 13452</strain>
    </source>
</reference>
<dbReference type="InterPro" id="IPR029058">
    <property type="entry name" value="AB_hydrolase_fold"/>
</dbReference>
<reference evidence="6 8" key="2">
    <citation type="submission" date="2022-12" db="EMBL/GenBank/DDBJ databases">
        <authorList>
            <person name="Ruckert C."/>
            <person name="Busche T."/>
            <person name="Kalinowski J."/>
            <person name="Wittmann C."/>
        </authorList>
    </citation>
    <scope>NUCLEOTIDE SEQUENCE [LARGE SCALE GENOMIC DNA]</scope>
    <source>
        <strain evidence="6 8">DSM 40555</strain>
    </source>
</reference>
<dbReference type="EMBL" id="CP114202">
    <property type="protein sequence ID" value="WAU01180.1"/>
    <property type="molecule type" value="Genomic_DNA"/>
</dbReference>
<keyword evidence="4" id="KW-0732">Signal</keyword>
<gene>
    <name evidence="5" type="ORF">Sliba_75340</name>
    <name evidence="6" type="ORF">STRLI_007495</name>
</gene>
<dbReference type="AlphaFoldDB" id="A0A640TY00"/>
<dbReference type="RefSeq" id="WP_159491646.1">
    <property type="nucleotide sequence ID" value="NZ_BLIP01000003.1"/>
</dbReference>
<dbReference type="Proteomes" id="UP000429552">
    <property type="component" value="Unassembled WGS sequence"/>
</dbReference>
<evidence type="ECO:0000256" key="2">
    <source>
        <dbReference type="ARBA" id="ARBA00022801"/>
    </source>
</evidence>
<protein>
    <submittedName>
        <fullName evidence="6">Alpha/beta hydrolase</fullName>
    </submittedName>
</protein>
<dbReference type="SUPFAM" id="SSF53474">
    <property type="entry name" value="alpha/beta-Hydrolases"/>
    <property type="match status" value="1"/>
</dbReference>
<evidence type="ECO:0000313" key="8">
    <source>
        <dbReference type="Proteomes" id="UP001210609"/>
    </source>
</evidence>
<dbReference type="GO" id="GO:0052689">
    <property type="term" value="F:carboxylic ester hydrolase activity"/>
    <property type="evidence" value="ECO:0007669"/>
    <property type="project" value="UniProtKB-ARBA"/>
</dbReference>
<evidence type="ECO:0000313" key="7">
    <source>
        <dbReference type="Proteomes" id="UP000429552"/>
    </source>
</evidence>
<evidence type="ECO:0000313" key="6">
    <source>
        <dbReference type="EMBL" id="WAU01180.1"/>
    </source>
</evidence>
<dbReference type="Proteomes" id="UP001210609">
    <property type="component" value="Chromosome"/>
</dbReference>
<accession>A0A640TY00</accession>
<feature type="compositionally biased region" description="Low complexity" evidence="3">
    <location>
        <begin position="31"/>
        <end position="42"/>
    </location>
</feature>
<evidence type="ECO:0000256" key="3">
    <source>
        <dbReference type="SAM" id="MobiDB-lite"/>
    </source>
</evidence>
<evidence type="ECO:0000256" key="1">
    <source>
        <dbReference type="ARBA" id="ARBA00008645"/>
    </source>
</evidence>
<dbReference type="Gene3D" id="3.40.50.1820">
    <property type="entry name" value="alpha/beta hydrolase"/>
    <property type="match status" value="1"/>
</dbReference>
<sequence length="422" mass="44549">MNTRKLRPVSFTAATAALALTIVYGASEATADATTNSTTDSTTKPKPGDRASLTSYELAPGLLKITSRPPGNPTQVHGVLGMPKGEGPHPVVVVMHGLHHNCAFSDKPPYFPRKPVKARWPLVCAAPGEPHNPNLGPDYLRHDVGLSHVVQALTRKGFAAVSIDVVSPEHWWAGETVPEKGYTDLVNAHLRLLSDLNKGVNHGLDIPGVKGRIDTSRVGLVGHSRGGGYVLSPKAAQRAGLFGVVALEPAVGAEKVPHKVPVLNLRGGCDEDVDPSAGLEEMKELAKSGSTKVAADVLLAGTGHRMLNTNLPPTDTKEGGVGDCPASEVAAPAAAQAQAAQITASFLDQALHKSKSYRLPALKDLDPKGGNLRKGGPAVTFHRAPQQSFTDPLTIREVTSKQRLLPAIPKDLKVNKRPDDDI</sequence>
<proteinExistence type="inferred from homology"/>
<feature type="chain" id="PRO_5024899228" evidence="4">
    <location>
        <begin position="32"/>
        <end position="422"/>
    </location>
</feature>
<dbReference type="PANTHER" id="PTHR22946">
    <property type="entry name" value="DIENELACTONE HYDROLASE DOMAIN-CONTAINING PROTEIN-RELATED"/>
    <property type="match status" value="1"/>
</dbReference>
<keyword evidence="2 6" id="KW-0378">Hydrolase</keyword>
<comment type="similarity">
    <text evidence="1">Belongs to the AB hydrolase superfamily.</text>
</comment>
<dbReference type="InterPro" id="IPR050261">
    <property type="entry name" value="FrsA_esterase"/>
</dbReference>
<name>A0A640TY00_STRNI</name>